<keyword evidence="3" id="KW-1185">Reference proteome</keyword>
<organism evidence="2 3">
    <name type="scientific">Rhodopirellula islandica</name>
    <dbReference type="NCBI Taxonomy" id="595434"/>
    <lineage>
        <taxon>Bacteria</taxon>
        <taxon>Pseudomonadati</taxon>
        <taxon>Planctomycetota</taxon>
        <taxon>Planctomycetia</taxon>
        <taxon>Pirellulales</taxon>
        <taxon>Pirellulaceae</taxon>
        <taxon>Rhodopirellula</taxon>
    </lineage>
</organism>
<dbReference type="AlphaFoldDB" id="A0A0J1ED17"/>
<proteinExistence type="predicted"/>
<name>A0A0J1ED17_RHOIS</name>
<feature type="region of interest" description="Disordered" evidence="1">
    <location>
        <begin position="1"/>
        <end position="49"/>
    </location>
</feature>
<reference evidence="2" key="1">
    <citation type="submission" date="2015-05" db="EMBL/GenBank/DDBJ databases">
        <title>Permanent draft genome of Rhodopirellula islandicus K833.</title>
        <authorList>
            <person name="Kizina J."/>
            <person name="Richter M."/>
            <person name="Glockner F.O."/>
            <person name="Harder J."/>
        </authorList>
    </citation>
    <scope>NUCLEOTIDE SEQUENCE [LARGE SCALE GENOMIC DNA]</scope>
    <source>
        <strain evidence="2">K833</strain>
    </source>
</reference>
<dbReference type="EMBL" id="LECT01000038">
    <property type="protein sequence ID" value="KLU03404.1"/>
    <property type="molecule type" value="Genomic_DNA"/>
</dbReference>
<evidence type="ECO:0000313" key="2">
    <source>
        <dbReference type="EMBL" id="KLU03404.1"/>
    </source>
</evidence>
<dbReference type="Proteomes" id="UP000036367">
    <property type="component" value="Unassembled WGS sequence"/>
</dbReference>
<comment type="caution">
    <text evidence="2">The sequence shown here is derived from an EMBL/GenBank/DDBJ whole genome shotgun (WGS) entry which is preliminary data.</text>
</comment>
<evidence type="ECO:0000256" key="1">
    <source>
        <dbReference type="SAM" id="MobiDB-lite"/>
    </source>
</evidence>
<evidence type="ECO:0000313" key="3">
    <source>
        <dbReference type="Proteomes" id="UP000036367"/>
    </source>
</evidence>
<gene>
    <name evidence="2" type="ORF">RISK_004716</name>
</gene>
<protein>
    <submittedName>
        <fullName evidence="2">Uncharacterized protein</fullName>
    </submittedName>
</protein>
<sequence>MSDRVNKKQKQKLALDGFRPSEPIVNNQSSKNSRAKITWNRGTNAPDRS</sequence>
<accession>A0A0J1ED17</accession>